<evidence type="ECO:0000256" key="6">
    <source>
        <dbReference type="ARBA" id="ARBA00029327"/>
    </source>
</evidence>
<comment type="catalytic activity">
    <reaction evidence="5">
        <text>a (2S)-2-hydroxycarboxylate + O2 = a 2-oxocarboxylate + H2O2</text>
        <dbReference type="Rhea" id="RHEA:16789"/>
        <dbReference type="ChEBI" id="CHEBI:15379"/>
        <dbReference type="ChEBI" id="CHEBI:16240"/>
        <dbReference type="ChEBI" id="CHEBI:35179"/>
        <dbReference type="ChEBI" id="CHEBI:58123"/>
        <dbReference type="EC" id="1.1.3.15"/>
    </reaction>
    <physiologicalReaction direction="left-to-right" evidence="5">
        <dbReference type="Rhea" id="RHEA:16790"/>
    </physiologicalReaction>
</comment>
<dbReference type="PROSITE" id="PS51349">
    <property type="entry name" value="FMN_HYDROXY_ACID_DH_2"/>
    <property type="match status" value="1"/>
</dbReference>
<evidence type="ECO:0000256" key="1">
    <source>
        <dbReference type="ARBA" id="ARBA00001917"/>
    </source>
</evidence>
<feature type="signal peptide" evidence="8">
    <location>
        <begin position="1"/>
        <end position="24"/>
    </location>
</feature>
<dbReference type="InterPro" id="IPR000262">
    <property type="entry name" value="FMN-dep_DH"/>
</dbReference>
<organism evidence="10 11">
    <name type="scientific">Owenia fusiformis</name>
    <name type="common">Polychaete worm</name>
    <dbReference type="NCBI Taxonomy" id="6347"/>
    <lineage>
        <taxon>Eukaryota</taxon>
        <taxon>Metazoa</taxon>
        <taxon>Spiralia</taxon>
        <taxon>Lophotrochozoa</taxon>
        <taxon>Annelida</taxon>
        <taxon>Polychaeta</taxon>
        <taxon>Sedentaria</taxon>
        <taxon>Canalipalpata</taxon>
        <taxon>Sabellida</taxon>
        <taxon>Oweniida</taxon>
        <taxon>Oweniidae</taxon>
        <taxon>Owenia</taxon>
    </lineage>
</organism>
<feature type="binding site" evidence="7">
    <location>
        <position position="292"/>
    </location>
    <ligand>
        <name>FMN</name>
        <dbReference type="ChEBI" id="CHEBI:58210"/>
    </ligand>
</feature>
<evidence type="ECO:0000256" key="7">
    <source>
        <dbReference type="PIRSR" id="PIRSR000138-2"/>
    </source>
</evidence>
<comment type="catalytic activity">
    <reaction evidence="6">
        <text>2-hydroxyoctanoate + O2 = 2-oxooctanoate + H2O2</text>
        <dbReference type="Rhea" id="RHEA:67940"/>
        <dbReference type="ChEBI" id="CHEBI:15379"/>
        <dbReference type="ChEBI" id="CHEBI:16240"/>
        <dbReference type="ChEBI" id="CHEBI:133514"/>
        <dbReference type="ChEBI" id="CHEBI:176689"/>
    </reaction>
    <physiologicalReaction direction="left-to-right" evidence="6">
        <dbReference type="Rhea" id="RHEA:67941"/>
    </physiologicalReaction>
</comment>
<keyword evidence="3" id="KW-0560">Oxidoreductase</keyword>
<feature type="binding site" evidence="7">
    <location>
        <position position="77"/>
    </location>
    <ligand>
        <name>glyoxylate</name>
        <dbReference type="ChEBI" id="CHEBI:36655"/>
    </ligand>
</feature>
<dbReference type="AlphaFoldDB" id="A0A8S4N1F8"/>
<dbReference type="InterPro" id="IPR012133">
    <property type="entry name" value="Alpha-hydoxy_acid_DH_FMN"/>
</dbReference>
<sequence length="405" mass="44821">MSTILRAFDIVVLLSLFLDSNSNACDSLDYNAREPTPDSAIMDRSTNDSKGQLEDLMTIEDFERESEKNTEPKIWRYVSHGAGIGQTLKRNCEYFQRYLFRPRVMRDVSQLDMGTTLLGEHINSPICVGVTTAQDKMHVDAELATAKASRAHRTCMVVSTWSSVSMDDVATVEGLKWFQIHPFHHREETTRRLVTRAENCGYKAIVLTIDSRVVGREFGRLMSSGGFGFTPLHELPNLKEFGKIEYHDPSASWEYVDWLKTITNLPIVIKGILTAESANEAIQHGADGIIVSNQGARHLDGMVASIEALPEVAKAINGRCEVYLDSGIRRGTDIIKALALGARAVFVGRPILWGLACGGEAGVDRVLTLLEDELSNAMALCGVAKVADIDNSLVRHDTRPHVSKY</sequence>
<dbReference type="InterPro" id="IPR013785">
    <property type="entry name" value="Aldolase_TIM"/>
</dbReference>
<dbReference type="EC" id="1.1.3.15" evidence="2"/>
<dbReference type="InterPro" id="IPR037396">
    <property type="entry name" value="FMN_HAD"/>
</dbReference>
<feature type="binding site" evidence="7">
    <location>
        <position position="179"/>
    </location>
    <ligand>
        <name>FMN</name>
        <dbReference type="ChEBI" id="CHEBI:58210"/>
    </ligand>
</feature>
<dbReference type="SUPFAM" id="SSF51395">
    <property type="entry name" value="FMN-linked oxidoreductases"/>
    <property type="match status" value="1"/>
</dbReference>
<evidence type="ECO:0000259" key="9">
    <source>
        <dbReference type="PROSITE" id="PS51349"/>
    </source>
</evidence>
<feature type="binding site" evidence="7">
    <location>
        <position position="297"/>
    </location>
    <ligand>
        <name>glyoxylate</name>
        <dbReference type="ChEBI" id="CHEBI:36655"/>
    </ligand>
</feature>
<feature type="binding site" evidence="7">
    <location>
        <begin position="325"/>
        <end position="329"/>
    </location>
    <ligand>
        <name>FMN</name>
        <dbReference type="ChEBI" id="CHEBI:58210"/>
    </ligand>
</feature>
<dbReference type="EMBL" id="CAIIXF020000001">
    <property type="protein sequence ID" value="CAH1774542.1"/>
    <property type="molecule type" value="Genomic_DNA"/>
</dbReference>
<dbReference type="PANTHER" id="PTHR10578">
    <property type="entry name" value="S -2-HYDROXY-ACID OXIDASE-RELATED"/>
    <property type="match status" value="1"/>
</dbReference>
<evidence type="ECO:0000256" key="3">
    <source>
        <dbReference type="ARBA" id="ARBA00023002"/>
    </source>
</evidence>
<dbReference type="GO" id="GO:0005777">
    <property type="term" value="C:peroxisome"/>
    <property type="evidence" value="ECO:0007669"/>
    <property type="project" value="UniProtKB-ARBA"/>
</dbReference>
<evidence type="ECO:0000313" key="11">
    <source>
        <dbReference type="Proteomes" id="UP000749559"/>
    </source>
</evidence>
<feature type="chain" id="PRO_5035887495" description="(S)-2-hydroxy-acid oxidase" evidence="8">
    <location>
        <begin position="25"/>
        <end position="405"/>
    </location>
</feature>
<dbReference type="PANTHER" id="PTHR10578:SF146">
    <property type="entry name" value="OXIDASE, PUTATIVE-RELATED"/>
    <property type="match status" value="1"/>
</dbReference>
<feature type="binding site" evidence="7">
    <location>
        <position position="159"/>
    </location>
    <ligand>
        <name>FMN</name>
        <dbReference type="ChEBI" id="CHEBI:58210"/>
    </ligand>
</feature>
<keyword evidence="8" id="KW-0732">Signal</keyword>
<dbReference type="GO" id="GO:0010181">
    <property type="term" value="F:FMN binding"/>
    <property type="evidence" value="ECO:0007669"/>
    <property type="project" value="InterPro"/>
</dbReference>
<feature type="domain" description="FMN hydroxy acid dehydrogenase" evidence="9">
    <location>
        <begin position="51"/>
        <end position="399"/>
    </location>
</feature>
<reference evidence="10" key="1">
    <citation type="submission" date="2022-03" db="EMBL/GenBank/DDBJ databases">
        <authorList>
            <person name="Martin C."/>
        </authorList>
    </citation>
    <scope>NUCLEOTIDE SEQUENCE</scope>
</reference>
<keyword evidence="7" id="KW-0288">FMN</keyword>
<feature type="binding site" evidence="7">
    <location>
        <position position="208"/>
    </location>
    <ligand>
        <name>FMN</name>
        <dbReference type="ChEBI" id="CHEBI:58210"/>
    </ligand>
</feature>
<protein>
    <recommendedName>
        <fullName evidence="2">(S)-2-hydroxy-acid oxidase</fullName>
        <ecNumber evidence="2">1.1.3.15</ecNumber>
    </recommendedName>
</protein>
<dbReference type="CDD" id="cd02809">
    <property type="entry name" value="alpha_hydroxyacid_oxid_FMN"/>
    <property type="match status" value="1"/>
</dbReference>
<evidence type="ECO:0000256" key="8">
    <source>
        <dbReference type="SAM" id="SignalP"/>
    </source>
</evidence>
<keyword evidence="11" id="KW-1185">Reference proteome</keyword>
<proteinExistence type="inferred from homology"/>
<feature type="binding site" evidence="7">
    <location>
        <position position="270"/>
    </location>
    <ligand>
        <name>FMN</name>
        <dbReference type="ChEBI" id="CHEBI:58210"/>
    </ligand>
</feature>
<accession>A0A8S4N1F8</accession>
<evidence type="ECO:0000256" key="4">
    <source>
        <dbReference type="ARBA" id="ARBA00024042"/>
    </source>
</evidence>
<evidence type="ECO:0000256" key="2">
    <source>
        <dbReference type="ARBA" id="ARBA00013087"/>
    </source>
</evidence>
<dbReference type="Pfam" id="PF01070">
    <property type="entry name" value="FMN_dh"/>
    <property type="match status" value="1"/>
</dbReference>
<comment type="cofactor">
    <cofactor evidence="1">
        <name>FMN</name>
        <dbReference type="ChEBI" id="CHEBI:58210"/>
    </cofactor>
</comment>
<dbReference type="Gene3D" id="3.20.20.70">
    <property type="entry name" value="Aldolase class I"/>
    <property type="match status" value="1"/>
</dbReference>
<dbReference type="GO" id="GO:0003973">
    <property type="term" value="F:(S)-2-hydroxy-acid oxidase activity"/>
    <property type="evidence" value="ECO:0007669"/>
    <property type="project" value="UniProtKB-EC"/>
</dbReference>
<gene>
    <name evidence="10" type="ORF">OFUS_LOCUS1978</name>
</gene>
<name>A0A8S4N1F8_OWEFU</name>
<feature type="binding site" evidence="7">
    <location>
        <begin position="348"/>
        <end position="349"/>
    </location>
    <ligand>
        <name>FMN</name>
        <dbReference type="ChEBI" id="CHEBI:58210"/>
    </ligand>
</feature>
<dbReference type="FunFam" id="3.20.20.70:FF:000056">
    <property type="entry name" value="hydroxyacid oxidase 2"/>
    <property type="match status" value="1"/>
</dbReference>
<keyword evidence="7" id="KW-0285">Flavoprotein</keyword>
<evidence type="ECO:0000256" key="5">
    <source>
        <dbReference type="ARBA" id="ARBA00029325"/>
    </source>
</evidence>
<dbReference type="Proteomes" id="UP000749559">
    <property type="component" value="Unassembled WGS sequence"/>
</dbReference>
<comment type="caution">
    <text evidence="10">The sequence shown here is derived from an EMBL/GenBank/DDBJ whole genome shotgun (WGS) entry which is preliminary data.</text>
</comment>
<evidence type="ECO:0000313" key="10">
    <source>
        <dbReference type="EMBL" id="CAH1774542.1"/>
    </source>
</evidence>
<dbReference type="PIRSF" id="PIRSF000138">
    <property type="entry name" value="Al-hdrx_acd_dh"/>
    <property type="match status" value="1"/>
</dbReference>
<comment type="similarity">
    <text evidence="4">Belongs to the FMN-dependent alpha-hydroxy acid dehydrogenase family.</text>
</comment>
<dbReference type="OrthoDB" id="6274671at2759"/>